<dbReference type="Proteomes" id="UP001470230">
    <property type="component" value="Unassembled WGS sequence"/>
</dbReference>
<dbReference type="CDD" id="cd00167">
    <property type="entry name" value="SANT"/>
    <property type="match status" value="1"/>
</dbReference>
<gene>
    <name evidence="3" type="ORF">M9Y10_031530</name>
</gene>
<comment type="caution">
    <text evidence="3">The sequence shown here is derived from an EMBL/GenBank/DDBJ whole genome shotgun (WGS) entry which is preliminary data.</text>
</comment>
<dbReference type="Pfam" id="PF00249">
    <property type="entry name" value="Myb_DNA-binding"/>
    <property type="match status" value="1"/>
</dbReference>
<name>A0ABR2H110_9EUKA</name>
<dbReference type="InterPro" id="IPR050560">
    <property type="entry name" value="MYB_TF"/>
</dbReference>
<evidence type="ECO:0000259" key="2">
    <source>
        <dbReference type="PROSITE" id="PS51294"/>
    </source>
</evidence>
<dbReference type="PROSITE" id="PS51294">
    <property type="entry name" value="HTH_MYB"/>
    <property type="match status" value="2"/>
</dbReference>
<evidence type="ECO:0000313" key="3">
    <source>
        <dbReference type="EMBL" id="KAK8839820.1"/>
    </source>
</evidence>
<dbReference type="PANTHER" id="PTHR45614:SF253">
    <property type="entry name" value="CHROMOSOME UNDETERMINED SCAFFOLD_38, WHOLE GENOME SHOTGUN SEQUENCE"/>
    <property type="match status" value="1"/>
</dbReference>
<sequence>MYPISGVNNTFAAYQFNPNFYRFYSFSSMKNVPHSNQTNNLQQMSYPKKFYTLPHINNKYKKAKGKKEDQKTEDSKENLHRKKFTAEEDKKLKLIVEQIGNRNWLQIAEHMPGRTGSNQEDELLISKYLEIGSRWSKMAQFFKNRNANSLKNRWNYYISKHLDEYLIRPKRIDKPIIPNQESIFKIETIKDNNMSSSSLSLIDFEQDNGNEEFNFKVEF</sequence>
<dbReference type="Pfam" id="PF13921">
    <property type="entry name" value="Myb_DNA-bind_6"/>
    <property type="match status" value="1"/>
</dbReference>
<feature type="domain" description="HTH myb-type" evidence="2">
    <location>
        <begin position="117"/>
        <end position="162"/>
    </location>
</feature>
<reference evidence="3 4" key="1">
    <citation type="submission" date="2024-04" db="EMBL/GenBank/DDBJ databases">
        <title>Tritrichomonas musculus Genome.</title>
        <authorList>
            <person name="Alves-Ferreira E."/>
            <person name="Grigg M."/>
            <person name="Lorenzi H."/>
            <person name="Galac M."/>
        </authorList>
    </citation>
    <scope>NUCLEOTIDE SEQUENCE [LARGE SCALE GENOMIC DNA]</scope>
    <source>
        <strain evidence="3 4">EAF2021</strain>
    </source>
</reference>
<evidence type="ECO:0000313" key="4">
    <source>
        <dbReference type="Proteomes" id="UP001470230"/>
    </source>
</evidence>
<dbReference type="PANTHER" id="PTHR45614">
    <property type="entry name" value="MYB PROTEIN-RELATED"/>
    <property type="match status" value="1"/>
</dbReference>
<protein>
    <recommendedName>
        <fullName evidence="5">Myb-like DNA-binding domain containing protein</fullName>
    </recommendedName>
</protein>
<accession>A0ABR2H110</accession>
<dbReference type="InterPro" id="IPR009057">
    <property type="entry name" value="Homeodomain-like_sf"/>
</dbReference>
<dbReference type="EMBL" id="JAPFFF010000050">
    <property type="protein sequence ID" value="KAK8839820.1"/>
    <property type="molecule type" value="Genomic_DNA"/>
</dbReference>
<dbReference type="SMART" id="SM00717">
    <property type="entry name" value="SANT"/>
    <property type="match status" value="1"/>
</dbReference>
<feature type="domain" description="HTH myb-type" evidence="2">
    <location>
        <begin position="76"/>
        <end position="116"/>
    </location>
</feature>
<evidence type="ECO:0000259" key="1">
    <source>
        <dbReference type="PROSITE" id="PS50090"/>
    </source>
</evidence>
<dbReference type="InterPro" id="IPR017930">
    <property type="entry name" value="Myb_dom"/>
</dbReference>
<dbReference type="InterPro" id="IPR001005">
    <property type="entry name" value="SANT/Myb"/>
</dbReference>
<proteinExistence type="predicted"/>
<dbReference type="SUPFAM" id="SSF46689">
    <property type="entry name" value="Homeodomain-like"/>
    <property type="match status" value="1"/>
</dbReference>
<organism evidence="3 4">
    <name type="scientific">Tritrichomonas musculus</name>
    <dbReference type="NCBI Taxonomy" id="1915356"/>
    <lineage>
        <taxon>Eukaryota</taxon>
        <taxon>Metamonada</taxon>
        <taxon>Parabasalia</taxon>
        <taxon>Tritrichomonadida</taxon>
        <taxon>Tritrichomonadidae</taxon>
        <taxon>Tritrichomonas</taxon>
    </lineage>
</organism>
<evidence type="ECO:0008006" key="5">
    <source>
        <dbReference type="Google" id="ProtNLM"/>
    </source>
</evidence>
<dbReference type="PROSITE" id="PS50090">
    <property type="entry name" value="MYB_LIKE"/>
    <property type="match status" value="1"/>
</dbReference>
<dbReference type="Gene3D" id="1.10.10.60">
    <property type="entry name" value="Homeodomain-like"/>
    <property type="match status" value="2"/>
</dbReference>
<keyword evidence="4" id="KW-1185">Reference proteome</keyword>
<feature type="domain" description="Myb-like" evidence="1">
    <location>
        <begin position="76"/>
        <end position="158"/>
    </location>
</feature>